<evidence type="ECO:0000256" key="1">
    <source>
        <dbReference type="SAM" id="MobiDB-lite"/>
    </source>
</evidence>
<dbReference type="Proteomes" id="UP001482620">
    <property type="component" value="Unassembled WGS sequence"/>
</dbReference>
<name>A0ABV0TQD4_9TELE</name>
<feature type="region of interest" description="Disordered" evidence="1">
    <location>
        <begin position="187"/>
        <end position="212"/>
    </location>
</feature>
<gene>
    <name evidence="2" type="ORF">ILYODFUR_032644</name>
</gene>
<dbReference type="EMBL" id="JAHRIQ010040110">
    <property type="protein sequence ID" value="MEQ2234530.1"/>
    <property type="molecule type" value="Genomic_DNA"/>
</dbReference>
<feature type="compositionally biased region" description="Basic and acidic residues" evidence="1">
    <location>
        <begin position="200"/>
        <end position="212"/>
    </location>
</feature>
<evidence type="ECO:0000313" key="3">
    <source>
        <dbReference type="Proteomes" id="UP001482620"/>
    </source>
</evidence>
<comment type="caution">
    <text evidence="2">The sequence shown here is derived from an EMBL/GenBank/DDBJ whole genome shotgun (WGS) entry which is preliminary data.</text>
</comment>
<keyword evidence="3" id="KW-1185">Reference proteome</keyword>
<reference evidence="2 3" key="1">
    <citation type="submission" date="2021-06" db="EMBL/GenBank/DDBJ databases">
        <authorList>
            <person name="Palmer J.M."/>
        </authorList>
    </citation>
    <scope>NUCLEOTIDE SEQUENCE [LARGE SCALE GENOMIC DNA]</scope>
    <source>
        <strain evidence="3">if_2019</strain>
        <tissue evidence="2">Muscle</tissue>
    </source>
</reference>
<evidence type="ECO:0000313" key="2">
    <source>
        <dbReference type="EMBL" id="MEQ2234530.1"/>
    </source>
</evidence>
<dbReference type="PROSITE" id="PS51257">
    <property type="entry name" value="PROKAR_LIPOPROTEIN"/>
    <property type="match status" value="1"/>
</dbReference>
<protein>
    <submittedName>
        <fullName evidence="2">Uncharacterized protein</fullName>
    </submittedName>
</protein>
<proteinExistence type="predicted"/>
<accession>A0ABV0TQD4</accession>
<organism evidence="2 3">
    <name type="scientific">Ilyodon furcidens</name>
    <name type="common">goldbreast splitfin</name>
    <dbReference type="NCBI Taxonomy" id="33524"/>
    <lineage>
        <taxon>Eukaryota</taxon>
        <taxon>Metazoa</taxon>
        <taxon>Chordata</taxon>
        <taxon>Craniata</taxon>
        <taxon>Vertebrata</taxon>
        <taxon>Euteleostomi</taxon>
        <taxon>Actinopterygii</taxon>
        <taxon>Neopterygii</taxon>
        <taxon>Teleostei</taxon>
        <taxon>Neoteleostei</taxon>
        <taxon>Acanthomorphata</taxon>
        <taxon>Ovalentaria</taxon>
        <taxon>Atherinomorphae</taxon>
        <taxon>Cyprinodontiformes</taxon>
        <taxon>Goodeidae</taxon>
        <taxon>Ilyodon</taxon>
    </lineage>
</organism>
<sequence>MRARYGEDIEILHSPLLLKEIEETFGGFQLVLACPGYGPGQNCSSLPPPSPASVLLAASSACRKLHCRLDASAPASAEGQPDASAPAPVCAGGQLDAAAPAPEERLSVPFSKGFEDEPSPLPVPVPEGYQDEPPLSFETQWLCCRSSGLHRSPVPLRGFQLSLRHSPKLLRGFNRLPRHSPELFRGPRSSELFRGPRPPELFRADRAPKLCH</sequence>